<feature type="compositionally biased region" description="Low complexity" evidence="1">
    <location>
        <begin position="687"/>
        <end position="702"/>
    </location>
</feature>
<dbReference type="AlphaFoldDB" id="A0AAD2FKI6"/>
<feature type="signal peptide" evidence="2">
    <location>
        <begin position="1"/>
        <end position="21"/>
    </location>
</feature>
<feature type="compositionally biased region" description="Pro residues" evidence="1">
    <location>
        <begin position="729"/>
        <end position="738"/>
    </location>
</feature>
<dbReference type="Pfam" id="PF05548">
    <property type="entry name" value="Peptidase_M11"/>
    <property type="match status" value="1"/>
</dbReference>
<feature type="compositionally biased region" description="Pro residues" evidence="1">
    <location>
        <begin position="599"/>
        <end position="608"/>
    </location>
</feature>
<feature type="compositionally biased region" description="Low complexity" evidence="1">
    <location>
        <begin position="661"/>
        <end position="676"/>
    </location>
</feature>
<dbReference type="EMBL" id="CAKOGP040000668">
    <property type="protein sequence ID" value="CAJ1937796.1"/>
    <property type="molecule type" value="Genomic_DNA"/>
</dbReference>
<dbReference type="Proteomes" id="UP001295423">
    <property type="component" value="Unassembled WGS sequence"/>
</dbReference>
<feature type="compositionally biased region" description="Low complexity" evidence="1">
    <location>
        <begin position="739"/>
        <end position="751"/>
    </location>
</feature>
<gene>
    <name evidence="4" type="ORF">CYCCA115_LOCUS5822</name>
</gene>
<evidence type="ECO:0000259" key="3">
    <source>
        <dbReference type="Pfam" id="PF05548"/>
    </source>
</evidence>
<dbReference type="PANTHER" id="PTHR24216">
    <property type="entry name" value="PAXILLIN-RELATED"/>
    <property type="match status" value="1"/>
</dbReference>
<dbReference type="InterPro" id="IPR008752">
    <property type="entry name" value="Peptidase_M11"/>
</dbReference>
<feature type="compositionally biased region" description="Pro residues" evidence="1">
    <location>
        <begin position="703"/>
        <end position="712"/>
    </location>
</feature>
<accession>A0AAD2FKI6</accession>
<name>A0AAD2FKI6_9STRA</name>
<feature type="compositionally biased region" description="Low complexity" evidence="1">
    <location>
        <begin position="635"/>
        <end position="650"/>
    </location>
</feature>
<feature type="compositionally biased region" description="Gly residues" evidence="1">
    <location>
        <begin position="752"/>
        <end position="761"/>
    </location>
</feature>
<feature type="chain" id="PRO_5041943573" description="Peptidase M11 gametolysin domain-containing protein" evidence="2">
    <location>
        <begin position="22"/>
        <end position="767"/>
    </location>
</feature>
<feature type="domain" description="Peptidase M11 gametolysin" evidence="3">
    <location>
        <begin position="356"/>
        <end position="441"/>
    </location>
</feature>
<evidence type="ECO:0000256" key="1">
    <source>
        <dbReference type="SAM" id="MobiDB-lite"/>
    </source>
</evidence>
<feature type="compositionally biased region" description="Low complexity" evidence="1">
    <location>
        <begin position="713"/>
        <end position="728"/>
    </location>
</feature>
<feature type="compositionally biased region" description="Low complexity" evidence="1">
    <location>
        <begin position="609"/>
        <end position="624"/>
    </location>
</feature>
<keyword evidence="2" id="KW-0732">Signal</keyword>
<comment type="caution">
    <text evidence="4">The sequence shown here is derived from an EMBL/GenBank/DDBJ whole genome shotgun (WGS) entry which is preliminary data.</text>
</comment>
<feature type="compositionally biased region" description="Pro residues" evidence="1">
    <location>
        <begin position="677"/>
        <end position="686"/>
    </location>
</feature>
<protein>
    <recommendedName>
        <fullName evidence="3">Peptidase M11 gametolysin domain-containing protein</fullName>
    </recommendedName>
</protein>
<feature type="region of interest" description="Disordered" evidence="1">
    <location>
        <begin position="568"/>
        <end position="767"/>
    </location>
</feature>
<reference evidence="4" key="1">
    <citation type="submission" date="2023-08" db="EMBL/GenBank/DDBJ databases">
        <authorList>
            <person name="Audoor S."/>
            <person name="Bilcke G."/>
        </authorList>
    </citation>
    <scope>NUCLEOTIDE SEQUENCE</scope>
</reference>
<dbReference type="PANTHER" id="PTHR24216:SF65">
    <property type="entry name" value="PAXILLIN-LIKE PROTEIN 1"/>
    <property type="match status" value="1"/>
</dbReference>
<feature type="compositionally biased region" description="Pro residues" evidence="1">
    <location>
        <begin position="573"/>
        <end position="582"/>
    </location>
</feature>
<keyword evidence="5" id="KW-1185">Reference proteome</keyword>
<evidence type="ECO:0000256" key="2">
    <source>
        <dbReference type="SAM" id="SignalP"/>
    </source>
</evidence>
<feature type="compositionally biased region" description="Pro residues" evidence="1">
    <location>
        <begin position="625"/>
        <end position="634"/>
    </location>
</feature>
<evidence type="ECO:0000313" key="4">
    <source>
        <dbReference type="EMBL" id="CAJ1937796.1"/>
    </source>
</evidence>
<dbReference type="SUPFAM" id="SSF55486">
    <property type="entry name" value="Metalloproteases ('zincins'), catalytic domain"/>
    <property type="match status" value="1"/>
</dbReference>
<proteinExistence type="predicted"/>
<evidence type="ECO:0000313" key="5">
    <source>
        <dbReference type="Proteomes" id="UP001295423"/>
    </source>
</evidence>
<feature type="compositionally biased region" description="Low complexity" evidence="1">
    <location>
        <begin position="583"/>
        <end position="598"/>
    </location>
</feature>
<organism evidence="4 5">
    <name type="scientific">Cylindrotheca closterium</name>
    <dbReference type="NCBI Taxonomy" id="2856"/>
    <lineage>
        <taxon>Eukaryota</taxon>
        <taxon>Sar</taxon>
        <taxon>Stramenopiles</taxon>
        <taxon>Ochrophyta</taxon>
        <taxon>Bacillariophyta</taxon>
        <taxon>Bacillariophyceae</taxon>
        <taxon>Bacillariophycidae</taxon>
        <taxon>Bacillariales</taxon>
        <taxon>Bacillariaceae</taxon>
        <taxon>Cylindrotheca</taxon>
    </lineage>
</organism>
<feature type="compositionally biased region" description="Pro residues" evidence="1">
    <location>
        <begin position="651"/>
        <end position="660"/>
    </location>
</feature>
<sequence>MRLVFSCCWLQLCSHHTVIDAAVILRLYAKFKENEQNLPCTLYNAIVEYEDGSDTSEWMCEVIGPDAKNAGSKWKYATLSVEGMEFVLKANPNIQSGRTTLLAQGARFNNIFAQGSPKQKLVISGNNKLTFGEADPEDIGERRRLSSPTGDLSILVVRVTTSDASLTKQKAEISGDFFGTTGSGDTINLKSLVEGCSNNVATINPGSGTGSFNVGCQDNVDAIFDVQRSDPDTTYNCDWFTRYRFSTPGDLCYSYGYGDAIQIFPTVDATKTAKTECCICGRTEETIVTFDNDVQDGVMDLQLPINAVGNTHTTLENAAVEELKSLFSVDRLDSLFDNVMLCLPKGSYSNGDTSQTNWLAYAYIGGSVSVFNGDKWCANEVTQLHELGHNWRLQHASQGTATYGDLTGAMGSTYGRGDDVAEGNRMCFNGAHSWQLGWYTQYNLEIDPLATNFDGTLVGADRVPNVLASENVVLKLVNSQEDYYLIFNHAVGANDGTTEADNRVTITTKTTNSAAKTFLIGDLSQGASMTFSAWAGTAESVTVLVTSIDTAAATGNAKVEVWKGLLGDRPSSVPTPTPPPTSAPVSNPSSEPSGAPSSVPTPTPPPTSAPVSNPSSEPSGTPSSVPTPTPPPTSGPTSNPSSEPSGAPSSVPTPTPPPTSAPVSNPSSEPSGTPSSVPTPTPPPTSAPVSNPSSEPSGAPSSVPTPTPPPTSAPTFNPSSEPSGAPSSIPTPTPPPTSAPSLLPTNTPPGNSGNGGGGGNSNGKKPK</sequence>